<accession>A0ABW3KN96</accession>
<evidence type="ECO:0000313" key="3">
    <source>
        <dbReference type="Proteomes" id="UP001597086"/>
    </source>
</evidence>
<evidence type="ECO:0000259" key="1">
    <source>
        <dbReference type="Pfam" id="PF09413"/>
    </source>
</evidence>
<reference evidence="3" key="1">
    <citation type="journal article" date="2019" name="Int. J. Syst. Evol. Microbiol.">
        <title>The Global Catalogue of Microorganisms (GCM) 10K type strain sequencing project: providing services to taxonomists for standard genome sequencing and annotation.</title>
        <authorList>
            <consortium name="The Broad Institute Genomics Platform"/>
            <consortium name="The Broad Institute Genome Sequencing Center for Infectious Disease"/>
            <person name="Wu L."/>
            <person name="Ma J."/>
        </authorList>
    </citation>
    <scope>NUCLEOTIDE SEQUENCE [LARGE SCALE GENOMIC DNA]</scope>
    <source>
        <strain evidence="3">CCUG 56098</strain>
    </source>
</reference>
<evidence type="ECO:0000313" key="2">
    <source>
        <dbReference type="EMBL" id="MFD1014927.1"/>
    </source>
</evidence>
<organism evidence="2 3">
    <name type="scientific">Winogradskyella rapida</name>
    <dbReference type="NCBI Taxonomy" id="549701"/>
    <lineage>
        <taxon>Bacteria</taxon>
        <taxon>Pseudomonadati</taxon>
        <taxon>Bacteroidota</taxon>
        <taxon>Flavobacteriia</taxon>
        <taxon>Flavobacteriales</taxon>
        <taxon>Flavobacteriaceae</taxon>
        <taxon>Winogradskyella</taxon>
    </lineage>
</organism>
<dbReference type="Proteomes" id="UP001597086">
    <property type="component" value="Unassembled WGS sequence"/>
</dbReference>
<comment type="caution">
    <text evidence="2">The sequence shown here is derived from an EMBL/GenBank/DDBJ whole genome shotgun (WGS) entry which is preliminary data.</text>
</comment>
<name>A0ABW3KN96_9FLAO</name>
<protein>
    <submittedName>
        <fullName evidence="2">Signal transducing protein</fullName>
    </submittedName>
</protein>
<gene>
    <name evidence="2" type="ORF">ACFQ13_03235</name>
</gene>
<dbReference type="EMBL" id="JBHTKM010000010">
    <property type="protein sequence ID" value="MFD1014927.1"/>
    <property type="molecule type" value="Genomic_DNA"/>
</dbReference>
<dbReference type="InterPro" id="IPR018551">
    <property type="entry name" value="DUF2007"/>
</dbReference>
<dbReference type="RefSeq" id="WP_386113954.1">
    <property type="nucleotide sequence ID" value="NZ_JBHTKM010000010.1"/>
</dbReference>
<feature type="domain" description="DUF2007" evidence="1">
    <location>
        <begin position="12"/>
        <end position="72"/>
    </location>
</feature>
<sequence>MSTTEYTKVYYGNFILVTRIKNELEASGIVPIIKDEGESQRLAGFASLNQGYQEVFVHNDELAKAMGIINRLKAEMEAS</sequence>
<proteinExistence type="predicted"/>
<dbReference type="Pfam" id="PF09413">
    <property type="entry name" value="DUF2007"/>
    <property type="match status" value="1"/>
</dbReference>
<keyword evidence="3" id="KW-1185">Reference proteome</keyword>